<gene>
    <name evidence="1" type="ORF">CCP69_23910</name>
</gene>
<dbReference type="InterPro" id="IPR036895">
    <property type="entry name" value="Uracil-DNA_glycosylase-like_sf"/>
</dbReference>
<reference evidence="1" key="1">
    <citation type="submission" date="2018-07" db="EMBL/GenBank/DDBJ databases">
        <authorList>
            <consortium name="PulseNet: The National Subtyping Network for Foodborne Disease Surveillance"/>
            <person name="Tarr C.L."/>
            <person name="Trees E."/>
            <person name="Katz L.S."/>
            <person name="Carleton-Romer H.A."/>
            <person name="Stroika S."/>
            <person name="Kucerova Z."/>
            <person name="Roache K.F."/>
            <person name="Sabol A.L."/>
            <person name="Besser J."/>
            <person name="Gerner-Smidt P."/>
        </authorList>
    </citation>
    <scope>NUCLEOTIDE SEQUENCE</scope>
    <source>
        <strain evidence="1">PNUSAS013144</strain>
    </source>
</reference>
<comment type="caution">
    <text evidence="1">The sequence shown here is derived from an EMBL/GenBank/DDBJ whole genome shotgun (WGS) entry which is preliminary data.</text>
</comment>
<proteinExistence type="predicted"/>
<accession>A0A635WI54</accession>
<evidence type="ECO:0000313" key="1">
    <source>
        <dbReference type="EMBL" id="EDH8878565.1"/>
    </source>
</evidence>
<protein>
    <recommendedName>
        <fullName evidence="2">Uracil-DNA glycosylase-like domain-containing protein</fullName>
    </recommendedName>
</protein>
<dbReference type="EMBL" id="AAMJDF010000033">
    <property type="protein sequence ID" value="EDH8878565.1"/>
    <property type="molecule type" value="Genomic_DNA"/>
</dbReference>
<organism evidence="1">
    <name type="scientific">Salmonella enterica</name>
    <name type="common">Salmonella choleraesuis</name>
    <dbReference type="NCBI Taxonomy" id="28901"/>
    <lineage>
        <taxon>Bacteria</taxon>
        <taxon>Pseudomonadati</taxon>
        <taxon>Pseudomonadota</taxon>
        <taxon>Gammaproteobacteria</taxon>
        <taxon>Enterobacterales</taxon>
        <taxon>Enterobacteriaceae</taxon>
        <taxon>Salmonella</taxon>
    </lineage>
</organism>
<name>A0A635WI54_SALER</name>
<sequence length="173" mass="19958">MSGFMPFIGSKYEDSIYGVRVLVLGLSHYGDDDDNYPEFTRDVVAENAYKSGNRFFTILSNVLRLSRDNITDEQRRLVWANVSFYNYIQEIVGDKGRISPTREMWHNANAPFLDIVKQLKPDVILVLGTELWDQLPNVEGVEWCWIKHPSSSSFSYDEAFHNFKVAIETAKSH</sequence>
<dbReference type="AlphaFoldDB" id="A0A635WI54"/>
<evidence type="ECO:0008006" key="2">
    <source>
        <dbReference type="Google" id="ProtNLM"/>
    </source>
</evidence>
<dbReference type="SUPFAM" id="SSF52141">
    <property type="entry name" value="Uracil-DNA glycosylase-like"/>
    <property type="match status" value="1"/>
</dbReference>